<dbReference type="InterPro" id="IPR012910">
    <property type="entry name" value="Plug_dom"/>
</dbReference>
<comment type="caution">
    <text evidence="16">The sequence shown here is derived from an EMBL/GenBank/DDBJ whole genome shotgun (WGS) entry which is preliminary data.</text>
</comment>
<feature type="domain" description="TonB-dependent receptor plug" evidence="15">
    <location>
        <begin position="51"/>
        <end position="161"/>
    </location>
</feature>
<dbReference type="GO" id="GO:0015344">
    <property type="term" value="F:siderophore uptake transmembrane transporter activity"/>
    <property type="evidence" value="ECO:0007669"/>
    <property type="project" value="TreeGrafter"/>
</dbReference>
<feature type="domain" description="TonB-dependent receptor-like beta-barrel" evidence="14">
    <location>
        <begin position="294"/>
        <end position="657"/>
    </location>
</feature>
<evidence type="ECO:0000259" key="14">
    <source>
        <dbReference type="Pfam" id="PF00593"/>
    </source>
</evidence>
<name>A0A316FZH8_9GAMM</name>
<dbReference type="InterPro" id="IPR000531">
    <property type="entry name" value="Beta-barrel_TonB"/>
</dbReference>
<comment type="subcellular location">
    <subcellularLocation>
        <location evidence="1 11">Cell outer membrane</location>
        <topology evidence="1 11">Multi-pass membrane protein</topology>
    </subcellularLocation>
</comment>
<keyword evidence="8 11" id="KW-0472">Membrane</keyword>
<evidence type="ECO:0000256" key="3">
    <source>
        <dbReference type="ARBA" id="ARBA00022448"/>
    </source>
</evidence>
<feature type="chain" id="PRO_5016292069" evidence="13">
    <location>
        <begin position="18"/>
        <end position="693"/>
    </location>
</feature>
<keyword evidence="7 12" id="KW-0798">TonB box</keyword>
<keyword evidence="4 11" id="KW-1134">Transmembrane beta strand</keyword>
<dbReference type="SUPFAM" id="SSF56935">
    <property type="entry name" value="Porins"/>
    <property type="match status" value="1"/>
</dbReference>
<protein>
    <submittedName>
        <fullName evidence="16">Outer membrane receptor protein involved in Fe transport</fullName>
    </submittedName>
</protein>
<keyword evidence="5 11" id="KW-0812">Transmembrane</keyword>
<evidence type="ECO:0000256" key="9">
    <source>
        <dbReference type="ARBA" id="ARBA00023170"/>
    </source>
</evidence>
<dbReference type="EMBL" id="QGGU01000002">
    <property type="protein sequence ID" value="PWK53948.1"/>
    <property type="molecule type" value="Genomic_DNA"/>
</dbReference>
<evidence type="ECO:0000313" key="17">
    <source>
        <dbReference type="Proteomes" id="UP000245790"/>
    </source>
</evidence>
<keyword evidence="9 16" id="KW-0675">Receptor</keyword>
<dbReference type="InterPro" id="IPR039426">
    <property type="entry name" value="TonB-dep_rcpt-like"/>
</dbReference>
<keyword evidence="10 11" id="KW-0998">Cell outer membrane</keyword>
<dbReference type="PANTHER" id="PTHR30069">
    <property type="entry name" value="TONB-DEPENDENT OUTER MEMBRANE RECEPTOR"/>
    <property type="match status" value="1"/>
</dbReference>
<dbReference type="PANTHER" id="PTHR30069:SF29">
    <property type="entry name" value="HEMOGLOBIN AND HEMOGLOBIN-HAPTOGLOBIN-BINDING PROTEIN 1-RELATED"/>
    <property type="match status" value="1"/>
</dbReference>
<dbReference type="InterPro" id="IPR036942">
    <property type="entry name" value="Beta-barrel_TonB_sf"/>
</dbReference>
<feature type="signal peptide" evidence="13">
    <location>
        <begin position="1"/>
        <end position="17"/>
    </location>
</feature>
<evidence type="ECO:0000256" key="2">
    <source>
        <dbReference type="ARBA" id="ARBA00008143"/>
    </source>
</evidence>
<accession>A0A316FZH8</accession>
<evidence type="ECO:0000256" key="7">
    <source>
        <dbReference type="ARBA" id="ARBA00023077"/>
    </source>
</evidence>
<dbReference type="Pfam" id="PF00593">
    <property type="entry name" value="TonB_dep_Rec_b-barrel"/>
    <property type="match status" value="1"/>
</dbReference>
<reference evidence="16 17" key="1">
    <citation type="submission" date="2018-05" db="EMBL/GenBank/DDBJ databases">
        <title>Genomic Encyclopedia of Type Strains, Phase IV (KMG-IV): sequencing the most valuable type-strain genomes for metagenomic binning, comparative biology and taxonomic classification.</title>
        <authorList>
            <person name="Goeker M."/>
        </authorList>
    </citation>
    <scope>NUCLEOTIDE SEQUENCE [LARGE SCALE GENOMIC DNA]</scope>
    <source>
        <strain evidence="16 17">DSM 25350</strain>
    </source>
</reference>
<evidence type="ECO:0000256" key="1">
    <source>
        <dbReference type="ARBA" id="ARBA00004571"/>
    </source>
</evidence>
<dbReference type="AlphaFoldDB" id="A0A316FZH8"/>
<comment type="similarity">
    <text evidence="2">Belongs to the TonB-dependent receptor family. Hemoglobin/haptoglobin binding protein subfamily.</text>
</comment>
<keyword evidence="3 11" id="KW-0813">Transport</keyword>
<dbReference type="Gene3D" id="2.40.170.20">
    <property type="entry name" value="TonB-dependent receptor, beta-barrel domain"/>
    <property type="match status" value="1"/>
</dbReference>
<evidence type="ECO:0000256" key="6">
    <source>
        <dbReference type="ARBA" id="ARBA00022729"/>
    </source>
</evidence>
<evidence type="ECO:0000256" key="4">
    <source>
        <dbReference type="ARBA" id="ARBA00022452"/>
    </source>
</evidence>
<evidence type="ECO:0000256" key="10">
    <source>
        <dbReference type="ARBA" id="ARBA00023237"/>
    </source>
</evidence>
<keyword evidence="17" id="KW-1185">Reference proteome</keyword>
<dbReference type="GO" id="GO:0009279">
    <property type="term" value="C:cell outer membrane"/>
    <property type="evidence" value="ECO:0007669"/>
    <property type="project" value="UniProtKB-SubCell"/>
</dbReference>
<dbReference type="Proteomes" id="UP000245790">
    <property type="component" value="Unassembled WGS sequence"/>
</dbReference>
<dbReference type="Gene3D" id="2.170.130.10">
    <property type="entry name" value="TonB-dependent receptor, plug domain"/>
    <property type="match status" value="1"/>
</dbReference>
<keyword evidence="6 13" id="KW-0732">Signal</keyword>
<evidence type="ECO:0000256" key="5">
    <source>
        <dbReference type="ARBA" id="ARBA00022692"/>
    </source>
</evidence>
<evidence type="ECO:0000256" key="13">
    <source>
        <dbReference type="SAM" id="SignalP"/>
    </source>
</evidence>
<dbReference type="InterPro" id="IPR037066">
    <property type="entry name" value="Plug_dom_sf"/>
</dbReference>
<proteinExistence type="inferred from homology"/>
<gene>
    <name evidence="16" type="ORF">C8D97_102340</name>
</gene>
<evidence type="ECO:0000256" key="8">
    <source>
        <dbReference type="ARBA" id="ARBA00023136"/>
    </source>
</evidence>
<organism evidence="16 17">
    <name type="scientific">Pleionea mediterranea</name>
    <dbReference type="NCBI Taxonomy" id="523701"/>
    <lineage>
        <taxon>Bacteria</taxon>
        <taxon>Pseudomonadati</taxon>
        <taxon>Pseudomonadota</taxon>
        <taxon>Gammaproteobacteria</taxon>
        <taxon>Oceanospirillales</taxon>
        <taxon>Pleioneaceae</taxon>
        <taxon>Pleionea</taxon>
    </lineage>
</organism>
<sequence length="693" mass="77416">MAKGLFLCLPLFSLAQADDSNQSSGVWALSLGELLSLKIETASKQPEVVTQIPANVTLVTRQEIRDFGYQSLTDILSQVPGLYQIYSYRGIPGNFGLRGLWNPRKQNSSYAILINGVKHSQVSDRSSPLSLFAMPVEAIDRIEVIRGPMSVTYGNGASFGVINIVTNNANSINGDQLLTVSAGNFNSYRGAYRATFDDGIKQAVINVGHQSTNGIERPIRDMVTESVFNTLPQQGIAEPHEYTFAGRLQRQQSYLDASLSYDGWRLLATVNQTSMEPFLVLPSIEEGNQDNIINRVLDLSYDTKFSESASLKSAINYSLYDRDLTLDVLYPGFEGNRNTNYESYQFETVLNNQLNPQWRIMAGLNFSAMKGFSDASHIPDFNINRFLNLVEDRSSHSIFSQVSYAPTQSLTFQFGLRHESVDQHPFLQTVNNGLPVEQQQTIIQGGQTNTTPKFAAIYQPDEHQVIKFMSGEAAKIANERFPAEMITTTELSYSYRSEYNEFSVSLFHNELKDLLVESLMVLPDDSVNLTINPSGKIITKGIELSGHIRFNANWSLALSATYQESSDRSNPDGLASYSPSTLFKGKLSYRFERAIWSSNLRYVSGMRPFYDATLANGAGGFGDYTGEPVDSYTVVDTNVRLPEIINDVSLNIKVHNLFNTDIRYPNNPDNNQLLNRGVLDQERQLSITADYIF</sequence>
<evidence type="ECO:0000313" key="16">
    <source>
        <dbReference type="EMBL" id="PWK53948.1"/>
    </source>
</evidence>
<dbReference type="PROSITE" id="PS52016">
    <property type="entry name" value="TONB_DEPENDENT_REC_3"/>
    <property type="match status" value="1"/>
</dbReference>
<evidence type="ECO:0000256" key="11">
    <source>
        <dbReference type="PROSITE-ProRule" id="PRU01360"/>
    </source>
</evidence>
<dbReference type="GO" id="GO:0044718">
    <property type="term" value="P:siderophore transmembrane transport"/>
    <property type="evidence" value="ECO:0007669"/>
    <property type="project" value="TreeGrafter"/>
</dbReference>
<evidence type="ECO:0000259" key="15">
    <source>
        <dbReference type="Pfam" id="PF07715"/>
    </source>
</evidence>
<dbReference type="Pfam" id="PF07715">
    <property type="entry name" value="Plug"/>
    <property type="match status" value="1"/>
</dbReference>
<evidence type="ECO:0000256" key="12">
    <source>
        <dbReference type="RuleBase" id="RU003357"/>
    </source>
</evidence>